<name>A0ACC4BMN7_POPAL</name>
<sequence length="219" mass="24768">MIEVEKTLPRIERWEGTEATTRLEKGFPTRRKMSEWNDIMYEITNLLIPEFDSASAPLLTESQPNNYHCPASHSLGYDTGSIQTANYDSDFLPDFRFPPRSKSKKGKSNPREVARPIKDAIAVLPPTDADSLAASSPITRTGPGEIFQAALLPSTRLLYRLEFIQKEYRNWFNKKGRELQAVLLSSELNRTLETKLPYTLGSYSYLGLFLPAEAQAFSS</sequence>
<comment type="caution">
    <text evidence="1">The sequence shown here is derived from an EMBL/GenBank/DDBJ whole genome shotgun (WGS) entry which is preliminary data.</text>
</comment>
<accession>A0ACC4BMN7</accession>
<protein>
    <submittedName>
        <fullName evidence="1">Uncharacterized protein</fullName>
    </submittedName>
</protein>
<dbReference type="Proteomes" id="UP000309997">
    <property type="component" value="Unassembled WGS sequence"/>
</dbReference>
<organism evidence="1 2">
    <name type="scientific">Populus alba</name>
    <name type="common">White poplar</name>
    <dbReference type="NCBI Taxonomy" id="43335"/>
    <lineage>
        <taxon>Eukaryota</taxon>
        <taxon>Viridiplantae</taxon>
        <taxon>Streptophyta</taxon>
        <taxon>Embryophyta</taxon>
        <taxon>Tracheophyta</taxon>
        <taxon>Spermatophyta</taxon>
        <taxon>Magnoliopsida</taxon>
        <taxon>eudicotyledons</taxon>
        <taxon>Gunneridae</taxon>
        <taxon>Pentapetalae</taxon>
        <taxon>rosids</taxon>
        <taxon>fabids</taxon>
        <taxon>Malpighiales</taxon>
        <taxon>Salicaceae</taxon>
        <taxon>Saliceae</taxon>
        <taxon>Populus</taxon>
    </lineage>
</organism>
<gene>
    <name evidence="1" type="ORF">D5086_017482</name>
</gene>
<keyword evidence="2" id="KW-1185">Reference proteome</keyword>
<evidence type="ECO:0000313" key="2">
    <source>
        <dbReference type="Proteomes" id="UP000309997"/>
    </source>
</evidence>
<dbReference type="EMBL" id="RCHU02000009">
    <property type="protein sequence ID" value="KAL3579647.1"/>
    <property type="molecule type" value="Genomic_DNA"/>
</dbReference>
<evidence type="ECO:0000313" key="1">
    <source>
        <dbReference type="EMBL" id="KAL3579647.1"/>
    </source>
</evidence>
<proteinExistence type="predicted"/>
<reference evidence="1 2" key="1">
    <citation type="journal article" date="2024" name="Plant Biotechnol. J.">
        <title>Genome and CRISPR/Cas9 system of a widespread forest tree (Populus alba) in the world.</title>
        <authorList>
            <person name="Liu Y.J."/>
            <person name="Jiang P.F."/>
            <person name="Han X.M."/>
            <person name="Li X.Y."/>
            <person name="Wang H.M."/>
            <person name="Wang Y.J."/>
            <person name="Wang X.X."/>
            <person name="Zeng Q.Y."/>
        </authorList>
    </citation>
    <scope>NUCLEOTIDE SEQUENCE [LARGE SCALE GENOMIC DNA]</scope>
    <source>
        <strain evidence="2">cv. PAL-ZL1</strain>
    </source>
</reference>